<dbReference type="Pfam" id="PF13646">
    <property type="entry name" value="HEAT_2"/>
    <property type="match status" value="2"/>
</dbReference>
<evidence type="ECO:0000313" key="3">
    <source>
        <dbReference type="Proteomes" id="UP000317171"/>
    </source>
</evidence>
<gene>
    <name evidence="2" type="ORF">Pan241w_38280</name>
</gene>
<dbReference type="KEGG" id="gaz:Pan241w_38280"/>
<dbReference type="Proteomes" id="UP000317171">
    <property type="component" value="Chromosome"/>
</dbReference>
<protein>
    <submittedName>
        <fullName evidence="2">HEAT repeat protein</fullName>
    </submittedName>
</protein>
<dbReference type="EMBL" id="CP036269">
    <property type="protein sequence ID" value="QDT43724.1"/>
    <property type="molecule type" value="Genomic_DNA"/>
</dbReference>
<dbReference type="AlphaFoldDB" id="A0A517RIM1"/>
<comment type="function">
    <text evidence="1">Catalyzes the hydroxylation of the N(6)-(4-aminobutyl)-L-lysine intermediate produced by deoxyhypusine synthase/DHPS on a critical lysine of the eukaryotic translation initiation factor 5A/eIF-5A. This is the second step of the post-translational modification of that lysine into an unusual amino acid residue named hypusine. Hypusination is unique to mature eIF-5A factor and is essential for its function.</text>
</comment>
<dbReference type="InterPro" id="IPR016024">
    <property type="entry name" value="ARM-type_fold"/>
</dbReference>
<evidence type="ECO:0000256" key="1">
    <source>
        <dbReference type="ARBA" id="ARBA00045876"/>
    </source>
</evidence>
<evidence type="ECO:0000313" key="2">
    <source>
        <dbReference type="EMBL" id="QDT43724.1"/>
    </source>
</evidence>
<dbReference type="Gene3D" id="1.25.10.10">
    <property type="entry name" value="Leucine-rich Repeat Variant"/>
    <property type="match status" value="1"/>
</dbReference>
<dbReference type="PANTHER" id="PTHR12697:SF5">
    <property type="entry name" value="DEOXYHYPUSINE HYDROXYLASE"/>
    <property type="match status" value="1"/>
</dbReference>
<accession>A0A517RIM1</accession>
<dbReference type="RefSeq" id="WP_145218624.1">
    <property type="nucleotide sequence ID" value="NZ_CP036269.1"/>
</dbReference>
<dbReference type="InterPro" id="IPR021133">
    <property type="entry name" value="HEAT_type_2"/>
</dbReference>
<dbReference type="PROSITE" id="PS50077">
    <property type="entry name" value="HEAT_REPEAT"/>
    <property type="match status" value="1"/>
</dbReference>
<dbReference type="GO" id="GO:0016491">
    <property type="term" value="F:oxidoreductase activity"/>
    <property type="evidence" value="ECO:0007669"/>
    <property type="project" value="TreeGrafter"/>
</dbReference>
<dbReference type="PANTHER" id="PTHR12697">
    <property type="entry name" value="PBS LYASE HEAT-LIKE PROTEIN"/>
    <property type="match status" value="1"/>
</dbReference>
<name>A0A517RIM1_9PLAN</name>
<dbReference type="InterPro" id="IPR011989">
    <property type="entry name" value="ARM-like"/>
</dbReference>
<proteinExistence type="predicted"/>
<dbReference type="SUPFAM" id="SSF48371">
    <property type="entry name" value="ARM repeat"/>
    <property type="match status" value="1"/>
</dbReference>
<organism evidence="2 3">
    <name type="scientific">Gimesia alba</name>
    <dbReference type="NCBI Taxonomy" id="2527973"/>
    <lineage>
        <taxon>Bacteria</taxon>
        <taxon>Pseudomonadati</taxon>
        <taxon>Planctomycetota</taxon>
        <taxon>Planctomycetia</taxon>
        <taxon>Planctomycetales</taxon>
        <taxon>Planctomycetaceae</taxon>
        <taxon>Gimesia</taxon>
    </lineage>
</organism>
<sequence length="353" mass="39580">MSNPFPENDSTHTESQLQLLYCALTDPDLLRSQWATEQLELQVCGEEETKLLLQSMRADEPEKRWRAINICVQLALDGSNVVPHLLTTVKDRLWTIREASALALAPHVSDDQVHQALLDRALFDKSPLVREAALRGLSGTLDKHRQTLDALLAALKHPKPPVRCRAAVGLTYFRTAACFIIPDLTEALNDSHRKVRLAATNALAQFGPQAISALPTLIRRRFEGDFTIKQAAVKAIAAILPGASAPLRRTLTPSLEWFDGPQQTLQDAFKDYELPEEVRAQFIEECQSQIDVFTKQNPEQSPVSENKPDGWQAACAVVRAAEQSGRSFDEKKEYTKLLARFVELWLDHNTKEK</sequence>
<keyword evidence="3" id="KW-1185">Reference proteome</keyword>
<reference evidence="2 3" key="1">
    <citation type="submission" date="2019-02" db="EMBL/GenBank/DDBJ databases">
        <title>Deep-cultivation of Planctomycetes and their phenomic and genomic characterization uncovers novel biology.</title>
        <authorList>
            <person name="Wiegand S."/>
            <person name="Jogler M."/>
            <person name="Boedeker C."/>
            <person name="Pinto D."/>
            <person name="Vollmers J."/>
            <person name="Rivas-Marin E."/>
            <person name="Kohn T."/>
            <person name="Peeters S.H."/>
            <person name="Heuer A."/>
            <person name="Rast P."/>
            <person name="Oberbeckmann S."/>
            <person name="Bunk B."/>
            <person name="Jeske O."/>
            <person name="Meyerdierks A."/>
            <person name="Storesund J.E."/>
            <person name="Kallscheuer N."/>
            <person name="Luecker S."/>
            <person name="Lage O.M."/>
            <person name="Pohl T."/>
            <person name="Merkel B.J."/>
            <person name="Hornburger P."/>
            <person name="Mueller R.-W."/>
            <person name="Bruemmer F."/>
            <person name="Labrenz M."/>
            <person name="Spormann A.M."/>
            <person name="Op den Camp H."/>
            <person name="Overmann J."/>
            <person name="Amann R."/>
            <person name="Jetten M.S.M."/>
            <person name="Mascher T."/>
            <person name="Medema M.H."/>
            <person name="Devos D.P."/>
            <person name="Kaster A.-K."/>
            <person name="Ovreas L."/>
            <person name="Rohde M."/>
            <person name="Galperin M.Y."/>
            <person name="Jogler C."/>
        </authorList>
    </citation>
    <scope>NUCLEOTIDE SEQUENCE [LARGE SCALE GENOMIC DNA]</scope>
    <source>
        <strain evidence="2 3">Pan241w</strain>
    </source>
</reference>
<dbReference type="OrthoDB" id="291707at2"/>